<comment type="caution">
    <text evidence="1">The sequence shown here is derived from an EMBL/GenBank/DDBJ whole genome shotgun (WGS) entry which is preliminary data.</text>
</comment>
<organism evidence="1 2">
    <name type="scientific">Escherichia coli</name>
    <dbReference type="NCBI Taxonomy" id="562"/>
    <lineage>
        <taxon>Bacteria</taxon>
        <taxon>Pseudomonadati</taxon>
        <taxon>Pseudomonadota</taxon>
        <taxon>Gammaproteobacteria</taxon>
        <taxon>Enterobacterales</taxon>
        <taxon>Enterobacteriaceae</taxon>
        <taxon>Escherichia</taxon>
    </lineage>
</organism>
<accession>A0AAP1RCF0</accession>
<evidence type="ECO:0000313" key="2">
    <source>
        <dbReference type="Proteomes" id="UP000640866"/>
    </source>
</evidence>
<dbReference type="AlphaFoldDB" id="A0AAP1RCF0"/>
<reference evidence="1" key="1">
    <citation type="submission" date="2020-09" db="EMBL/GenBank/DDBJ databases">
        <title>Emerging polyconal dissemination of OXA-244-producing E. coli in France.</title>
        <authorList>
            <person name="Emeraud C."/>
            <person name="Girlich D."/>
            <person name="Bonnin R.A."/>
            <person name="Jousset A.B."/>
            <person name="Naas T."/>
            <person name="Dortet L."/>
        </authorList>
    </citation>
    <scope>NUCLEOTIDE SEQUENCE</scope>
    <source>
        <strain evidence="1">225E3</strain>
    </source>
</reference>
<sequence length="58" mass="6409">MFARLGTGELLAWLCLQAKILSTQARHLHVNETDFFPVSLMESLAFLFAAGMPTGVQQ</sequence>
<proteinExistence type="predicted"/>
<protein>
    <submittedName>
        <fullName evidence="1">Uncharacterized protein</fullName>
    </submittedName>
</protein>
<name>A0AAP1RCF0_ECOLX</name>
<gene>
    <name evidence="1" type="ORF">IH772_29760</name>
</gene>
<dbReference type="EMBL" id="JACZOI010000706">
    <property type="protein sequence ID" value="MBE0981284.1"/>
    <property type="molecule type" value="Genomic_DNA"/>
</dbReference>
<evidence type="ECO:0000313" key="1">
    <source>
        <dbReference type="EMBL" id="MBE0981284.1"/>
    </source>
</evidence>
<dbReference type="Proteomes" id="UP000640866">
    <property type="component" value="Unassembled WGS sequence"/>
</dbReference>